<dbReference type="OrthoDB" id="2354757at2759"/>
<dbReference type="InterPro" id="IPR051380">
    <property type="entry name" value="pH-response_reg_palI/RIM9"/>
</dbReference>
<dbReference type="STRING" id="703135.A0A2A9NH94"/>
<dbReference type="PANTHER" id="PTHR28013">
    <property type="entry name" value="PROTEIN DCV1-RELATED"/>
    <property type="match status" value="1"/>
</dbReference>
<keyword evidence="1" id="KW-1133">Transmembrane helix</keyword>
<evidence type="ECO:0008006" key="4">
    <source>
        <dbReference type="Google" id="ProtNLM"/>
    </source>
</evidence>
<dbReference type="Pfam" id="PF06687">
    <property type="entry name" value="SUR7"/>
    <property type="match status" value="1"/>
</dbReference>
<dbReference type="Gene3D" id="1.20.140.150">
    <property type="match status" value="1"/>
</dbReference>
<feature type="transmembrane region" description="Helical" evidence="1">
    <location>
        <begin position="103"/>
        <end position="121"/>
    </location>
</feature>
<dbReference type="GO" id="GO:0035838">
    <property type="term" value="C:growing cell tip"/>
    <property type="evidence" value="ECO:0007669"/>
    <property type="project" value="TreeGrafter"/>
</dbReference>
<sequence length="221" mass="24601">MRALHVPGVIFLFAAFVLSLLTSVSLPYLRTLDITRTHFGDRQVSVAGNRTDQLRFGVWAYCDYDLNGDRHCSDIGYAYTVQLDDSASKSSITIGSSWTRGLAVHPVATIVTVVALLMSLFSSSITLLMASLLSLLSMLLLFIAFLIDIALFAFVRHKFGFKDVNGLRTITGPGFWLNFTAMCLTGLATCSLFIGRRKKRAEETPAITTEKKPFWSRFRKN</sequence>
<gene>
    <name evidence="2" type="ORF">AMATHDRAFT_61166</name>
</gene>
<dbReference type="EMBL" id="KZ302005">
    <property type="protein sequence ID" value="PFH50355.1"/>
    <property type="molecule type" value="Genomic_DNA"/>
</dbReference>
<accession>A0A2A9NH94</accession>
<dbReference type="PANTHER" id="PTHR28013:SF4">
    <property type="entry name" value="MARVEL DOMAIN-CONTAINING PROTEIN"/>
    <property type="match status" value="1"/>
</dbReference>
<feature type="transmembrane region" description="Helical" evidence="1">
    <location>
        <begin position="9"/>
        <end position="29"/>
    </location>
</feature>
<organism evidence="2 3">
    <name type="scientific">Amanita thiersii Skay4041</name>
    <dbReference type="NCBI Taxonomy" id="703135"/>
    <lineage>
        <taxon>Eukaryota</taxon>
        <taxon>Fungi</taxon>
        <taxon>Dikarya</taxon>
        <taxon>Basidiomycota</taxon>
        <taxon>Agaricomycotina</taxon>
        <taxon>Agaricomycetes</taxon>
        <taxon>Agaricomycetidae</taxon>
        <taxon>Agaricales</taxon>
        <taxon>Pluteineae</taxon>
        <taxon>Amanitaceae</taxon>
        <taxon>Amanita</taxon>
    </lineage>
</organism>
<feature type="transmembrane region" description="Helical" evidence="1">
    <location>
        <begin position="175"/>
        <end position="194"/>
    </location>
</feature>
<name>A0A2A9NH94_9AGAR</name>
<proteinExistence type="predicted"/>
<feature type="transmembrane region" description="Helical" evidence="1">
    <location>
        <begin position="133"/>
        <end position="155"/>
    </location>
</feature>
<dbReference type="GO" id="GO:0005886">
    <property type="term" value="C:plasma membrane"/>
    <property type="evidence" value="ECO:0007669"/>
    <property type="project" value="InterPro"/>
</dbReference>
<keyword evidence="3" id="KW-1185">Reference proteome</keyword>
<protein>
    <recommendedName>
        <fullName evidence="4">Pali-domain-containing protein</fullName>
    </recommendedName>
</protein>
<reference evidence="2 3" key="1">
    <citation type="submission" date="2014-02" db="EMBL/GenBank/DDBJ databases">
        <title>Transposable element dynamics among asymbiotic and ectomycorrhizal Amanita fungi.</title>
        <authorList>
            <consortium name="DOE Joint Genome Institute"/>
            <person name="Hess J."/>
            <person name="Skrede I."/>
            <person name="Wolfe B."/>
            <person name="LaButti K."/>
            <person name="Ohm R.A."/>
            <person name="Grigoriev I.V."/>
            <person name="Pringle A."/>
        </authorList>
    </citation>
    <scope>NUCLEOTIDE SEQUENCE [LARGE SCALE GENOMIC DNA]</scope>
    <source>
        <strain evidence="2 3">SKay4041</strain>
    </source>
</reference>
<dbReference type="AlphaFoldDB" id="A0A2A9NH94"/>
<dbReference type="Proteomes" id="UP000242287">
    <property type="component" value="Unassembled WGS sequence"/>
</dbReference>
<keyword evidence="1" id="KW-0472">Membrane</keyword>
<evidence type="ECO:0000256" key="1">
    <source>
        <dbReference type="SAM" id="Phobius"/>
    </source>
</evidence>
<evidence type="ECO:0000313" key="3">
    <source>
        <dbReference type="Proteomes" id="UP000242287"/>
    </source>
</evidence>
<dbReference type="InterPro" id="IPR009571">
    <property type="entry name" value="SUR7/Rim9-like_fungi"/>
</dbReference>
<dbReference type="GO" id="GO:0032153">
    <property type="term" value="C:cell division site"/>
    <property type="evidence" value="ECO:0007669"/>
    <property type="project" value="TreeGrafter"/>
</dbReference>
<evidence type="ECO:0000313" key="2">
    <source>
        <dbReference type="EMBL" id="PFH50355.1"/>
    </source>
</evidence>
<keyword evidence="1" id="KW-0812">Transmembrane</keyword>